<proteinExistence type="inferred from homology"/>
<evidence type="ECO:0000313" key="14">
    <source>
        <dbReference type="Proteomes" id="UP000792457"/>
    </source>
</evidence>
<evidence type="ECO:0000313" key="13">
    <source>
        <dbReference type="EMBL" id="KAG8223300.1"/>
    </source>
</evidence>
<comment type="cofactor">
    <cofactor evidence="1">
        <name>[4Fe-4S] cluster</name>
        <dbReference type="ChEBI" id="CHEBI:49883"/>
    </cofactor>
</comment>
<feature type="domain" description="DNA primase large subunit C-terminal" evidence="12">
    <location>
        <begin position="337"/>
        <end position="502"/>
    </location>
</feature>
<gene>
    <name evidence="13" type="ORF">J437_LFUL001174</name>
</gene>
<evidence type="ECO:0000256" key="8">
    <source>
        <dbReference type="ARBA" id="ARBA00023004"/>
    </source>
</evidence>
<accession>A0A8K0JV88</accession>
<sequence>MDIQHKAKAKQKISSNLSEFPHDIHFYLVPPAHEISLVDFYDLAFNRLKILRLIEEVTLRGKTKYSEDWRNTIINEIRKLGLKKIAALYSSSGSNASPVDEVTRREDNISHYLLRLAYSVSAKNQPWFISREIDLFRLRFGFLSKEGLHNFVEFNKFDYFAEESFIKDVLVFQSEFFGHQDVEHGKLKCTISCMGAIKSREKRFNINSGFWQISDEEKMQVMNQLVQCCSGVSTVEIESNEYYKVSFQNVPELIRQRKVFLKDGFAYVAASDLVFFFTQQYRNVLTKGLQSLARIAPLLDGDSRLAPLFNGIHDVYMGRDYSKTPEDQATILPEEIDQLAMESFPPCMQRLHSILRSSHHLHHFGRLRYTLFLKGAGLSYDDAMAFFKDEYTKINPDKFEKEYSYTIRHSYGKVGNCRDYTPYSCVKLITDAPQEGSCPFKYDTRQNLHKWLSSLGSNSQGDAQNILQSVDNEQYGQACSRYFELIHGEGPESIISHPNQFFEESYRLRTGKERKETGKAKKEKPARVSIKENN</sequence>
<comment type="similarity">
    <text evidence="2">Belongs to the eukaryotic-type primase large subunit family.</text>
</comment>
<organism evidence="13 14">
    <name type="scientific">Ladona fulva</name>
    <name type="common">Scarce chaser dragonfly</name>
    <name type="synonym">Libellula fulva</name>
    <dbReference type="NCBI Taxonomy" id="123851"/>
    <lineage>
        <taxon>Eukaryota</taxon>
        <taxon>Metazoa</taxon>
        <taxon>Ecdysozoa</taxon>
        <taxon>Arthropoda</taxon>
        <taxon>Hexapoda</taxon>
        <taxon>Insecta</taxon>
        <taxon>Pterygota</taxon>
        <taxon>Palaeoptera</taxon>
        <taxon>Odonata</taxon>
        <taxon>Epiprocta</taxon>
        <taxon>Anisoptera</taxon>
        <taxon>Libelluloidea</taxon>
        <taxon>Libellulidae</taxon>
        <taxon>Ladona</taxon>
    </lineage>
</organism>
<keyword evidence="6" id="KW-0235">DNA replication</keyword>
<keyword evidence="9" id="KW-0411">Iron-sulfur</keyword>
<keyword evidence="7" id="KW-0479">Metal-binding</keyword>
<evidence type="ECO:0000256" key="9">
    <source>
        <dbReference type="ARBA" id="ARBA00023014"/>
    </source>
</evidence>
<dbReference type="CDD" id="cd07322">
    <property type="entry name" value="PriL_PriS_Eukaryotic"/>
    <property type="match status" value="1"/>
</dbReference>
<dbReference type="GO" id="GO:0006270">
    <property type="term" value="P:DNA replication initiation"/>
    <property type="evidence" value="ECO:0007669"/>
    <property type="project" value="TreeGrafter"/>
</dbReference>
<dbReference type="OrthoDB" id="421393at2759"/>
<evidence type="ECO:0000259" key="12">
    <source>
        <dbReference type="Pfam" id="PF04104"/>
    </source>
</evidence>
<dbReference type="GO" id="GO:0051539">
    <property type="term" value="F:4 iron, 4 sulfur cluster binding"/>
    <property type="evidence" value="ECO:0007669"/>
    <property type="project" value="UniProtKB-KW"/>
</dbReference>
<dbReference type="PANTHER" id="PTHR10537">
    <property type="entry name" value="DNA PRIMASE LARGE SUBUNIT"/>
    <property type="match status" value="1"/>
</dbReference>
<evidence type="ECO:0000256" key="5">
    <source>
        <dbReference type="ARBA" id="ARBA00022515"/>
    </source>
</evidence>
<feature type="region of interest" description="Disordered" evidence="11">
    <location>
        <begin position="510"/>
        <end position="534"/>
    </location>
</feature>
<comment type="caution">
    <text evidence="13">The sequence shown here is derived from an EMBL/GenBank/DDBJ whole genome shotgun (WGS) entry which is preliminary data.</text>
</comment>
<evidence type="ECO:0000256" key="10">
    <source>
        <dbReference type="ARBA" id="ARBA00023125"/>
    </source>
</evidence>
<dbReference type="GO" id="GO:0006269">
    <property type="term" value="P:DNA replication, synthesis of primer"/>
    <property type="evidence" value="ECO:0007669"/>
    <property type="project" value="UniProtKB-KW"/>
</dbReference>
<evidence type="ECO:0000256" key="6">
    <source>
        <dbReference type="ARBA" id="ARBA00022705"/>
    </source>
</evidence>
<evidence type="ECO:0000256" key="7">
    <source>
        <dbReference type="ARBA" id="ARBA00022723"/>
    </source>
</evidence>
<evidence type="ECO:0000256" key="1">
    <source>
        <dbReference type="ARBA" id="ARBA00001966"/>
    </source>
</evidence>
<evidence type="ECO:0000256" key="4">
    <source>
        <dbReference type="ARBA" id="ARBA00022485"/>
    </source>
</evidence>
<evidence type="ECO:0000256" key="3">
    <source>
        <dbReference type="ARBA" id="ARBA00019038"/>
    </source>
</evidence>
<evidence type="ECO:0000256" key="2">
    <source>
        <dbReference type="ARBA" id="ARBA00010564"/>
    </source>
</evidence>
<keyword evidence="5" id="KW-0639">Primosome</keyword>
<name>A0A8K0JV88_LADFU</name>
<dbReference type="Proteomes" id="UP000792457">
    <property type="component" value="Unassembled WGS sequence"/>
</dbReference>
<dbReference type="AlphaFoldDB" id="A0A8K0JV88"/>
<reference evidence="13" key="2">
    <citation type="submission" date="2017-10" db="EMBL/GenBank/DDBJ databases">
        <title>Ladona fulva Genome sequencing and assembly.</title>
        <authorList>
            <person name="Murali S."/>
            <person name="Richards S."/>
            <person name="Bandaranaike D."/>
            <person name="Bellair M."/>
            <person name="Blankenburg K."/>
            <person name="Chao H."/>
            <person name="Dinh H."/>
            <person name="Doddapaneni H."/>
            <person name="Dugan-Rocha S."/>
            <person name="Elkadiri S."/>
            <person name="Gnanaolivu R."/>
            <person name="Hernandez B."/>
            <person name="Skinner E."/>
            <person name="Javaid M."/>
            <person name="Lee S."/>
            <person name="Li M."/>
            <person name="Ming W."/>
            <person name="Munidasa M."/>
            <person name="Muniz J."/>
            <person name="Nguyen L."/>
            <person name="Hughes D."/>
            <person name="Osuji N."/>
            <person name="Pu L.-L."/>
            <person name="Puazo M."/>
            <person name="Qu C."/>
            <person name="Quiroz J."/>
            <person name="Raj R."/>
            <person name="Weissenberger G."/>
            <person name="Xin Y."/>
            <person name="Zou X."/>
            <person name="Han Y."/>
            <person name="Worley K."/>
            <person name="Muzny D."/>
            <person name="Gibbs R."/>
        </authorList>
    </citation>
    <scope>NUCLEOTIDE SEQUENCE</scope>
    <source>
        <strain evidence="13">Sampled in the wild</strain>
    </source>
</reference>
<dbReference type="InterPro" id="IPR007238">
    <property type="entry name" value="DNA_primase_lsu_euk/arc"/>
</dbReference>
<keyword evidence="14" id="KW-1185">Reference proteome</keyword>
<dbReference type="GO" id="GO:0005658">
    <property type="term" value="C:alpha DNA polymerase:primase complex"/>
    <property type="evidence" value="ECO:0007669"/>
    <property type="project" value="UniProtKB-ARBA"/>
</dbReference>
<dbReference type="GO" id="GO:0003677">
    <property type="term" value="F:DNA binding"/>
    <property type="evidence" value="ECO:0007669"/>
    <property type="project" value="UniProtKB-KW"/>
</dbReference>
<keyword evidence="4" id="KW-0004">4Fe-4S</keyword>
<keyword evidence="8" id="KW-0408">Iron</keyword>
<protein>
    <recommendedName>
        <fullName evidence="3">DNA primase large subunit</fullName>
    </recommendedName>
</protein>
<dbReference type="Pfam" id="PF04104">
    <property type="entry name" value="DNA_primase_lrg"/>
    <property type="match status" value="1"/>
</dbReference>
<dbReference type="GO" id="GO:0046872">
    <property type="term" value="F:metal ion binding"/>
    <property type="evidence" value="ECO:0007669"/>
    <property type="project" value="UniProtKB-KW"/>
</dbReference>
<dbReference type="InterPro" id="IPR058560">
    <property type="entry name" value="DNA_primase_C"/>
</dbReference>
<dbReference type="Gene3D" id="1.20.930.80">
    <property type="match status" value="2"/>
</dbReference>
<feature type="non-terminal residue" evidence="13">
    <location>
        <position position="1"/>
    </location>
</feature>
<reference evidence="13" key="1">
    <citation type="submission" date="2013-04" db="EMBL/GenBank/DDBJ databases">
        <authorList>
            <person name="Qu J."/>
            <person name="Murali S.C."/>
            <person name="Bandaranaike D."/>
            <person name="Bellair M."/>
            <person name="Blankenburg K."/>
            <person name="Chao H."/>
            <person name="Dinh H."/>
            <person name="Doddapaneni H."/>
            <person name="Downs B."/>
            <person name="Dugan-Rocha S."/>
            <person name="Elkadiri S."/>
            <person name="Gnanaolivu R.D."/>
            <person name="Hernandez B."/>
            <person name="Javaid M."/>
            <person name="Jayaseelan J.C."/>
            <person name="Lee S."/>
            <person name="Li M."/>
            <person name="Ming W."/>
            <person name="Munidasa M."/>
            <person name="Muniz J."/>
            <person name="Nguyen L."/>
            <person name="Ongeri F."/>
            <person name="Osuji N."/>
            <person name="Pu L.-L."/>
            <person name="Puazo M."/>
            <person name="Qu C."/>
            <person name="Quiroz J."/>
            <person name="Raj R."/>
            <person name="Weissenberger G."/>
            <person name="Xin Y."/>
            <person name="Zou X."/>
            <person name="Han Y."/>
            <person name="Richards S."/>
            <person name="Worley K."/>
            <person name="Muzny D."/>
            <person name="Gibbs R."/>
        </authorList>
    </citation>
    <scope>NUCLEOTIDE SEQUENCE</scope>
    <source>
        <strain evidence="13">Sampled in the wild</strain>
    </source>
</reference>
<dbReference type="Pfam" id="PF26466">
    <property type="entry name" value="DNA_primase_lrg_N"/>
    <property type="match status" value="2"/>
</dbReference>
<keyword evidence="10" id="KW-0238">DNA-binding</keyword>
<dbReference type="InterPro" id="IPR016558">
    <property type="entry name" value="DNA_primase_lsu_euk"/>
</dbReference>
<dbReference type="PANTHER" id="PTHR10537:SF3">
    <property type="entry name" value="DNA PRIMASE LARGE SUBUNIT"/>
    <property type="match status" value="1"/>
</dbReference>
<dbReference type="EMBL" id="KZ308157">
    <property type="protein sequence ID" value="KAG8223300.1"/>
    <property type="molecule type" value="Genomic_DNA"/>
</dbReference>
<evidence type="ECO:0000256" key="11">
    <source>
        <dbReference type="SAM" id="MobiDB-lite"/>
    </source>
</evidence>